<feature type="compositionally biased region" description="Basic and acidic residues" evidence="1">
    <location>
        <begin position="143"/>
        <end position="158"/>
    </location>
</feature>
<keyword evidence="3" id="KW-1185">Reference proteome</keyword>
<protein>
    <submittedName>
        <fullName evidence="2">Uncharacterized protein</fullName>
    </submittedName>
</protein>
<dbReference type="AlphaFoldDB" id="A0AAE1KAX6"/>
<feature type="compositionally biased region" description="Low complexity" evidence="1">
    <location>
        <begin position="220"/>
        <end position="231"/>
    </location>
</feature>
<accession>A0AAE1KAX6</accession>
<name>A0AAE1KAX6_PETCI</name>
<sequence>MNTKDTAIVVDKDFVTDANIYYNLPPPLPTGLVSSRKAGGCGNGNQRPTIIHNQSGFKNGVCCTVERLRPPVHDEKYEVNKPADPPPPPLHKRGPKLTRNTKKLSHTRSIDLDHLYQNIIRVATKPRSNSFSIIDLPWRRKKKETDSNSKKTTDIKEDSQEDAFVSASSSLTPHSYHTIVPSPPPSSPISSSPLQSKSKALSNSSNKTSSSPAQQHSNKKSSSSTSNSSNSDIEGIGEYNPVVHSEVTYVRGGAENSCNGGEVRNSCSGGDVMTNSWYSSAETLPLTPNSTSKNKKSDISESFAVTCHQEREKEVEEEEELQRAVDVNAKLDEWLRKERWLEKKKSAVNGCTGGKYTAV</sequence>
<feature type="compositionally biased region" description="Low complexity" evidence="1">
    <location>
        <begin position="188"/>
        <end position="211"/>
    </location>
</feature>
<dbReference type="Proteomes" id="UP001286313">
    <property type="component" value="Unassembled WGS sequence"/>
</dbReference>
<feature type="compositionally biased region" description="Polar residues" evidence="1">
    <location>
        <begin position="166"/>
        <end position="175"/>
    </location>
</feature>
<feature type="region of interest" description="Disordered" evidence="1">
    <location>
        <begin position="73"/>
        <end position="105"/>
    </location>
</feature>
<evidence type="ECO:0000313" key="2">
    <source>
        <dbReference type="EMBL" id="KAK3867593.1"/>
    </source>
</evidence>
<dbReference type="EMBL" id="JAWQEG010003170">
    <property type="protein sequence ID" value="KAK3867593.1"/>
    <property type="molecule type" value="Genomic_DNA"/>
</dbReference>
<proteinExistence type="predicted"/>
<organism evidence="2 3">
    <name type="scientific">Petrolisthes cinctipes</name>
    <name type="common">Flat porcelain crab</name>
    <dbReference type="NCBI Taxonomy" id="88211"/>
    <lineage>
        <taxon>Eukaryota</taxon>
        <taxon>Metazoa</taxon>
        <taxon>Ecdysozoa</taxon>
        <taxon>Arthropoda</taxon>
        <taxon>Crustacea</taxon>
        <taxon>Multicrustacea</taxon>
        <taxon>Malacostraca</taxon>
        <taxon>Eumalacostraca</taxon>
        <taxon>Eucarida</taxon>
        <taxon>Decapoda</taxon>
        <taxon>Pleocyemata</taxon>
        <taxon>Anomura</taxon>
        <taxon>Galatheoidea</taxon>
        <taxon>Porcellanidae</taxon>
        <taxon>Petrolisthes</taxon>
    </lineage>
</organism>
<evidence type="ECO:0000256" key="1">
    <source>
        <dbReference type="SAM" id="MobiDB-lite"/>
    </source>
</evidence>
<evidence type="ECO:0000313" key="3">
    <source>
        <dbReference type="Proteomes" id="UP001286313"/>
    </source>
</evidence>
<reference evidence="2" key="1">
    <citation type="submission" date="2023-10" db="EMBL/GenBank/DDBJ databases">
        <title>Genome assemblies of two species of porcelain crab, Petrolisthes cinctipes and Petrolisthes manimaculis (Anomura: Porcellanidae).</title>
        <authorList>
            <person name="Angst P."/>
        </authorList>
    </citation>
    <scope>NUCLEOTIDE SEQUENCE</scope>
    <source>
        <strain evidence="2">PB745_01</strain>
        <tissue evidence="2">Gill</tissue>
    </source>
</reference>
<feature type="compositionally biased region" description="Basic residues" evidence="1">
    <location>
        <begin position="90"/>
        <end position="105"/>
    </location>
</feature>
<comment type="caution">
    <text evidence="2">The sequence shown here is derived from an EMBL/GenBank/DDBJ whole genome shotgun (WGS) entry which is preliminary data.</text>
</comment>
<feature type="region of interest" description="Disordered" evidence="1">
    <location>
        <begin position="140"/>
        <end position="238"/>
    </location>
</feature>
<gene>
    <name evidence="2" type="ORF">Pcinc_026948</name>
</gene>